<gene>
    <name evidence="1" type="ORF">E2986_11790</name>
</gene>
<keyword evidence="2" id="KW-1185">Reference proteome</keyword>
<dbReference type="Proteomes" id="UP000655588">
    <property type="component" value="Unassembled WGS sequence"/>
</dbReference>
<evidence type="ECO:0000313" key="2">
    <source>
        <dbReference type="Proteomes" id="UP000655588"/>
    </source>
</evidence>
<reference evidence="1" key="1">
    <citation type="submission" date="2019-11" db="EMBL/GenBank/DDBJ databases">
        <title>The nuclear and mitochondrial genomes of Frieseomelitta varia - a highly eusocial stingless bee (Meliponini) with a permanently sterile worker caste.</title>
        <authorList>
            <person name="Freitas F.C.P."/>
            <person name="Lourenco A.P."/>
            <person name="Nunes F.M.F."/>
            <person name="Paschoal A.R."/>
            <person name="Abreu F.C.P."/>
            <person name="Barbin F.O."/>
            <person name="Bataglia L."/>
            <person name="Cardoso-Junior C.A.M."/>
            <person name="Cervoni M.S."/>
            <person name="Silva S.R."/>
            <person name="Dalarmi F."/>
            <person name="Del Lama M.A."/>
            <person name="Depintor T.S."/>
            <person name="Ferreira K.M."/>
            <person name="Goria P.S."/>
            <person name="Jaskot M.C."/>
            <person name="Lago D.C."/>
            <person name="Luna-Lucena D."/>
            <person name="Moda L.M."/>
            <person name="Nascimento L."/>
            <person name="Pedrino M."/>
            <person name="Rabico F.O."/>
            <person name="Sanches F.C."/>
            <person name="Santos D.E."/>
            <person name="Santos C.G."/>
            <person name="Vieira J."/>
            <person name="Lopes T.F."/>
            <person name="Barchuk A.R."/>
            <person name="Hartfelder K."/>
            <person name="Simoes Z.L.P."/>
            <person name="Bitondi M.M.G."/>
            <person name="Pinheiro D.G."/>
        </authorList>
    </citation>
    <scope>NUCLEOTIDE SEQUENCE</scope>
    <source>
        <strain evidence="1">USP_RPSP 00005682</strain>
        <tissue evidence="1">Whole individual</tissue>
    </source>
</reference>
<proteinExistence type="predicted"/>
<sequence length="43" mass="4869">MVYGYLCSKTWAYNSNYLGPNSCYCIPLKNSDDCNTLADHTKT</sequence>
<organism evidence="1 2">
    <name type="scientific">Frieseomelitta varia</name>
    <dbReference type="NCBI Taxonomy" id="561572"/>
    <lineage>
        <taxon>Eukaryota</taxon>
        <taxon>Metazoa</taxon>
        <taxon>Ecdysozoa</taxon>
        <taxon>Arthropoda</taxon>
        <taxon>Hexapoda</taxon>
        <taxon>Insecta</taxon>
        <taxon>Pterygota</taxon>
        <taxon>Neoptera</taxon>
        <taxon>Endopterygota</taxon>
        <taxon>Hymenoptera</taxon>
        <taxon>Apocrita</taxon>
        <taxon>Aculeata</taxon>
        <taxon>Apoidea</taxon>
        <taxon>Anthophila</taxon>
        <taxon>Apidae</taxon>
        <taxon>Frieseomelitta</taxon>
    </lineage>
</organism>
<evidence type="ECO:0000313" key="1">
    <source>
        <dbReference type="EMBL" id="KAF3426220.1"/>
    </source>
</evidence>
<protein>
    <submittedName>
        <fullName evidence="1">Uncharacterized protein</fullName>
    </submittedName>
</protein>
<accession>A0A833VVX4</accession>
<name>A0A833VVX4_9HYME</name>
<dbReference type="EMBL" id="WNWW01000334">
    <property type="protein sequence ID" value="KAF3426220.1"/>
    <property type="molecule type" value="Genomic_DNA"/>
</dbReference>
<comment type="caution">
    <text evidence="1">The sequence shown here is derived from an EMBL/GenBank/DDBJ whole genome shotgun (WGS) entry which is preliminary data.</text>
</comment>
<dbReference type="AlphaFoldDB" id="A0A833VVX4"/>